<comment type="pathway">
    <text evidence="2 8">Isoprenoid biosynthesis; isopentenyl diphosphate biosynthesis via DXP pathway; isopentenyl diphosphate from 1-deoxy-D-xylulose 5-phosphate: step 4/6.</text>
</comment>
<dbReference type="AlphaFoldDB" id="A0A9D2KI77"/>
<comment type="catalytic activity">
    <reaction evidence="1 8 9">
        <text>4-CDP-2-C-methyl-D-erythritol 2-phosphate = 2-C-methyl-D-erythritol 2,4-cyclic diphosphate + CMP</text>
        <dbReference type="Rhea" id="RHEA:23864"/>
        <dbReference type="ChEBI" id="CHEBI:57919"/>
        <dbReference type="ChEBI" id="CHEBI:58483"/>
        <dbReference type="ChEBI" id="CHEBI:60377"/>
        <dbReference type="EC" id="4.6.1.12"/>
    </reaction>
</comment>
<feature type="binding site" evidence="8">
    <location>
        <begin position="34"/>
        <end position="35"/>
    </location>
    <ligand>
        <name>4-CDP-2-C-methyl-D-erythritol 2-phosphate</name>
        <dbReference type="ChEBI" id="CHEBI:57919"/>
    </ligand>
</feature>
<keyword evidence="6 8" id="KW-0414">Isoprene biosynthesis</keyword>
<dbReference type="GO" id="GO:0046872">
    <property type="term" value="F:metal ion binding"/>
    <property type="evidence" value="ECO:0007669"/>
    <property type="project" value="UniProtKB-KW"/>
</dbReference>
<feature type="binding site" evidence="8">
    <location>
        <position position="139"/>
    </location>
    <ligand>
        <name>4-CDP-2-C-methyl-D-erythritol 2-phosphate</name>
        <dbReference type="ChEBI" id="CHEBI:57919"/>
    </ligand>
</feature>
<dbReference type="GO" id="GO:0016114">
    <property type="term" value="P:terpenoid biosynthetic process"/>
    <property type="evidence" value="ECO:0007669"/>
    <property type="project" value="InterPro"/>
</dbReference>
<feature type="binding site" evidence="8">
    <location>
        <position position="42"/>
    </location>
    <ligand>
        <name>a divalent metal cation</name>
        <dbReference type="ChEBI" id="CHEBI:60240"/>
    </ligand>
</feature>
<evidence type="ECO:0000256" key="1">
    <source>
        <dbReference type="ARBA" id="ARBA00000200"/>
    </source>
</evidence>
<keyword evidence="5 8" id="KW-0479">Metal-binding</keyword>
<dbReference type="InterPro" id="IPR036571">
    <property type="entry name" value="MECDP_synthase_sf"/>
</dbReference>
<proteinExistence type="inferred from homology"/>
<evidence type="ECO:0000256" key="9">
    <source>
        <dbReference type="RuleBase" id="RU004395"/>
    </source>
</evidence>
<feature type="binding site" evidence="8">
    <location>
        <position position="10"/>
    </location>
    <ligand>
        <name>a divalent metal cation</name>
        <dbReference type="ChEBI" id="CHEBI:60240"/>
    </ligand>
</feature>
<dbReference type="GO" id="GO:0008685">
    <property type="term" value="F:2-C-methyl-D-erythritol 2,4-cyclodiphosphate synthase activity"/>
    <property type="evidence" value="ECO:0007669"/>
    <property type="project" value="UniProtKB-UniRule"/>
</dbReference>
<evidence type="ECO:0000256" key="3">
    <source>
        <dbReference type="ARBA" id="ARBA00008480"/>
    </source>
</evidence>
<comment type="function">
    <text evidence="8">Involved in the biosynthesis of isopentenyl diphosphate (IPP) and dimethylallyl diphosphate (DMAPP), two major building blocks of isoprenoid compounds. Catalyzes the conversion of 4-diphosphocytidyl-2-C-methyl-D-erythritol 2-phosphate (CDP-ME2P) to 2-C-methyl-D-erythritol 2,4-cyclodiphosphate (ME-CPP) with a corresponding release of cytidine 5-monophosphate (CMP).</text>
</comment>
<comment type="subunit">
    <text evidence="8">Homotrimer.</text>
</comment>
<dbReference type="InterPro" id="IPR003526">
    <property type="entry name" value="MECDP_synthase"/>
</dbReference>
<feature type="binding site" evidence="8">
    <location>
        <position position="8"/>
    </location>
    <ligand>
        <name>a divalent metal cation</name>
        <dbReference type="ChEBI" id="CHEBI:60240"/>
    </ligand>
</feature>
<dbReference type="GO" id="GO:0019288">
    <property type="term" value="P:isopentenyl diphosphate biosynthetic process, methylerythritol 4-phosphate pathway"/>
    <property type="evidence" value="ECO:0007669"/>
    <property type="project" value="UniProtKB-UniRule"/>
</dbReference>
<dbReference type="PANTHER" id="PTHR43181:SF1">
    <property type="entry name" value="2-C-METHYL-D-ERYTHRITOL 2,4-CYCLODIPHOSPHATE SYNTHASE, CHLOROPLASTIC"/>
    <property type="match status" value="1"/>
</dbReference>
<comment type="caution">
    <text evidence="11">The sequence shown here is derived from an EMBL/GenBank/DDBJ whole genome shotgun (WGS) entry which is preliminary data.</text>
</comment>
<evidence type="ECO:0000256" key="7">
    <source>
        <dbReference type="ARBA" id="ARBA00023239"/>
    </source>
</evidence>
<dbReference type="EMBL" id="DXAK01000005">
    <property type="protein sequence ID" value="HJA05730.1"/>
    <property type="molecule type" value="Genomic_DNA"/>
</dbReference>
<dbReference type="NCBIfam" id="TIGR00151">
    <property type="entry name" value="ispF"/>
    <property type="match status" value="1"/>
</dbReference>
<evidence type="ECO:0000256" key="6">
    <source>
        <dbReference type="ARBA" id="ARBA00023229"/>
    </source>
</evidence>
<feature type="domain" description="2-C-methyl-D-erythritol 2,4-cyclodiphosphate synthase" evidence="10">
    <location>
        <begin position="1"/>
        <end position="154"/>
    </location>
</feature>
<reference evidence="11" key="2">
    <citation type="submission" date="2021-04" db="EMBL/GenBank/DDBJ databases">
        <authorList>
            <person name="Gilroy R."/>
        </authorList>
    </citation>
    <scope>NUCLEOTIDE SEQUENCE</scope>
    <source>
        <strain evidence="11">ChiSjej2B20-11307</strain>
    </source>
</reference>
<keyword evidence="7 8" id="KW-0456">Lyase</keyword>
<dbReference type="Gene3D" id="3.30.1330.50">
    <property type="entry name" value="2-C-methyl-D-erythritol 2,4-cyclodiphosphate synthase"/>
    <property type="match status" value="1"/>
</dbReference>
<reference evidence="11" key="1">
    <citation type="journal article" date="2021" name="PeerJ">
        <title>Extensive microbial diversity within the chicken gut microbiome revealed by metagenomics and culture.</title>
        <authorList>
            <person name="Gilroy R."/>
            <person name="Ravi A."/>
            <person name="Getino M."/>
            <person name="Pursley I."/>
            <person name="Horton D.L."/>
            <person name="Alikhan N.F."/>
            <person name="Baker D."/>
            <person name="Gharbi K."/>
            <person name="Hall N."/>
            <person name="Watson M."/>
            <person name="Adriaenssens E.M."/>
            <person name="Foster-Nyarko E."/>
            <person name="Jarju S."/>
            <person name="Secka A."/>
            <person name="Antonio M."/>
            <person name="Oren A."/>
            <person name="Chaudhuri R.R."/>
            <person name="La Ragione R."/>
            <person name="Hildebrand F."/>
            <person name="Pallen M.J."/>
        </authorList>
    </citation>
    <scope>NUCLEOTIDE SEQUENCE</scope>
    <source>
        <strain evidence="11">ChiSjej2B20-11307</strain>
    </source>
</reference>
<evidence type="ECO:0000256" key="8">
    <source>
        <dbReference type="HAMAP-Rule" id="MF_00107"/>
    </source>
</evidence>
<evidence type="ECO:0000256" key="2">
    <source>
        <dbReference type="ARBA" id="ARBA00004709"/>
    </source>
</evidence>
<dbReference type="InterPro" id="IPR020555">
    <property type="entry name" value="MECDP_synthase_CS"/>
</dbReference>
<evidence type="ECO:0000313" key="11">
    <source>
        <dbReference type="EMBL" id="HJA05730.1"/>
    </source>
</evidence>
<gene>
    <name evidence="8 11" type="primary">ispF</name>
    <name evidence="11" type="ORF">H9798_01080</name>
</gene>
<evidence type="ECO:0000313" key="12">
    <source>
        <dbReference type="Proteomes" id="UP000824223"/>
    </source>
</evidence>
<comment type="similarity">
    <text evidence="3 8 9">Belongs to the IspF family.</text>
</comment>
<comment type="caution">
    <text evidence="8">Lacks conserved residue(s) required for the propagation of feature annotation.</text>
</comment>
<feature type="site" description="Transition state stabilizer" evidence="8">
    <location>
        <position position="133"/>
    </location>
</feature>
<feature type="binding site" evidence="8">
    <location>
        <begin position="8"/>
        <end position="10"/>
    </location>
    <ligand>
        <name>4-CDP-2-C-methyl-D-erythritol 2-phosphate</name>
        <dbReference type="ChEBI" id="CHEBI:57919"/>
    </ligand>
</feature>
<dbReference type="FunFam" id="3.30.1330.50:FF:000001">
    <property type="entry name" value="2-C-methyl-D-erythritol 2,4-cyclodiphosphate synthase"/>
    <property type="match status" value="1"/>
</dbReference>
<dbReference type="Proteomes" id="UP000824223">
    <property type="component" value="Unassembled WGS sequence"/>
</dbReference>
<evidence type="ECO:0000259" key="10">
    <source>
        <dbReference type="Pfam" id="PF02542"/>
    </source>
</evidence>
<dbReference type="EC" id="4.6.1.12" evidence="4 8"/>
<sequence length="187" mass="20023">MRVGMGYDVHKLTEGRKLILGGVEIPYEKGLLGHSDADVLVHAVMDSLLGAAALGDIGKHFPDTDPAYKGISSIHLLEHVGNLIDETGYVIENIDATIIAQKPKMRSYIDQMRVNIAGALNIETDQVNIKATTEEGLGFTGSGAGISSQAICAVERYTNYSSVDVTQENSGCGGCCAHAMRKEEQEK</sequence>
<dbReference type="PROSITE" id="PS01350">
    <property type="entry name" value="ISPF"/>
    <property type="match status" value="1"/>
</dbReference>
<dbReference type="SUPFAM" id="SSF69765">
    <property type="entry name" value="IpsF-like"/>
    <property type="match status" value="1"/>
</dbReference>
<accession>A0A9D2KI77</accession>
<dbReference type="HAMAP" id="MF_00107">
    <property type="entry name" value="IspF"/>
    <property type="match status" value="1"/>
</dbReference>
<dbReference type="Pfam" id="PF02542">
    <property type="entry name" value="YgbB"/>
    <property type="match status" value="1"/>
</dbReference>
<feature type="binding site" evidence="8">
    <location>
        <begin position="61"/>
        <end position="65"/>
    </location>
    <ligand>
        <name>4-CDP-2-C-methyl-D-erythritol 2-phosphate</name>
        <dbReference type="ChEBI" id="CHEBI:57919"/>
    </ligand>
</feature>
<protein>
    <recommendedName>
        <fullName evidence="4 8">2-C-methyl-D-erythritol 2,4-cyclodiphosphate synthase</fullName>
        <shortName evidence="8">MECDP-synthase</shortName>
        <shortName evidence="8">MECPP-synthase</shortName>
        <shortName evidence="8">MECPS</shortName>
        <ecNumber evidence="4 8">4.6.1.12</ecNumber>
    </recommendedName>
</protein>
<feature type="binding site" evidence="8">
    <location>
        <begin position="132"/>
        <end position="135"/>
    </location>
    <ligand>
        <name>4-CDP-2-C-methyl-D-erythritol 2-phosphate</name>
        <dbReference type="ChEBI" id="CHEBI:57919"/>
    </ligand>
</feature>
<comment type="cofactor">
    <cofactor evidence="8">
        <name>a divalent metal cation</name>
        <dbReference type="ChEBI" id="CHEBI:60240"/>
    </cofactor>
    <text evidence="8">Binds 1 divalent metal cation per subunit.</text>
</comment>
<evidence type="ECO:0000256" key="5">
    <source>
        <dbReference type="ARBA" id="ARBA00022723"/>
    </source>
</evidence>
<organism evidence="11 12">
    <name type="scientific">Candidatus Mediterraneibacter pullicola</name>
    <dbReference type="NCBI Taxonomy" id="2838682"/>
    <lineage>
        <taxon>Bacteria</taxon>
        <taxon>Bacillati</taxon>
        <taxon>Bacillota</taxon>
        <taxon>Clostridia</taxon>
        <taxon>Lachnospirales</taxon>
        <taxon>Lachnospiraceae</taxon>
        <taxon>Mediterraneibacter</taxon>
    </lineage>
</organism>
<feature type="site" description="Transition state stabilizer" evidence="8">
    <location>
        <position position="34"/>
    </location>
</feature>
<dbReference type="PANTHER" id="PTHR43181">
    <property type="entry name" value="2-C-METHYL-D-ERYTHRITOL 2,4-CYCLODIPHOSPHATE SYNTHASE, CHLOROPLASTIC"/>
    <property type="match status" value="1"/>
</dbReference>
<name>A0A9D2KI77_9FIRM</name>
<dbReference type="CDD" id="cd00554">
    <property type="entry name" value="MECDP_synthase"/>
    <property type="match status" value="1"/>
</dbReference>
<evidence type="ECO:0000256" key="4">
    <source>
        <dbReference type="ARBA" id="ARBA00012579"/>
    </source>
</evidence>
<feature type="binding site" evidence="8">
    <location>
        <begin position="56"/>
        <end position="58"/>
    </location>
    <ligand>
        <name>4-CDP-2-C-methyl-D-erythritol 2-phosphate</name>
        <dbReference type="ChEBI" id="CHEBI:57919"/>
    </ligand>
</feature>